<keyword evidence="7 8" id="KW-0472">Membrane</keyword>
<keyword evidence="6" id="KW-1133">Transmembrane helix</keyword>
<dbReference type="PANTHER" id="PTHR45618">
    <property type="entry name" value="MITOCHONDRIAL DICARBOXYLATE CARRIER-RELATED"/>
    <property type="match status" value="1"/>
</dbReference>
<evidence type="ECO:0000256" key="9">
    <source>
        <dbReference type="RuleBase" id="RU000488"/>
    </source>
</evidence>
<dbReference type="InterPro" id="IPR023395">
    <property type="entry name" value="MCP_dom_sf"/>
</dbReference>
<keyword evidence="11" id="KW-1185">Reference proteome</keyword>
<keyword evidence="4 8" id="KW-0812">Transmembrane</keyword>
<evidence type="ECO:0000256" key="8">
    <source>
        <dbReference type="PROSITE-ProRule" id="PRU00282"/>
    </source>
</evidence>
<evidence type="ECO:0000256" key="6">
    <source>
        <dbReference type="ARBA" id="ARBA00022989"/>
    </source>
</evidence>
<dbReference type="Proteomes" id="UP000728185">
    <property type="component" value="Unassembled WGS sequence"/>
</dbReference>
<evidence type="ECO:0000256" key="7">
    <source>
        <dbReference type="ARBA" id="ARBA00023136"/>
    </source>
</evidence>
<dbReference type="AlphaFoldDB" id="A0A8E0VL37"/>
<dbReference type="GO" id="GO:0016020">
    <property type="term" value="C:membrane"/>
    <property type="evidence" value="ECO:0007669"/>
    <property type="project" value="UniProtKB-SubCell"/>
</dbReference>
<keyword evidence="3 9" id="KW-0813">Transport</keyword>
<name>A0A8E0VL37_9TREM</name>
<feature type="repeat" description="Solcar" evidence="8">
    <location>
        <begin position="1"/>
        <end position="86"/>
    </location>
</feature>
<evidence type="ECO:0000256" key="4">
    <source>
        <dbReference type="ARBA" id="ARBA00022692"/>
    </source>
</evidence>
<evidence type="ECO:0000256" key="1">
    <source>
        <dbReference type="ARBA" id="ARBA00004141"/>
    </source>
</evidence>
<comment type="caution">
    <text evidence="10">The sequence shown here is derived from an EMBL/GenBank/DDBJ whole genome shotgun (WGS) entry which is preliminary data.</text>
</comment>
<dbReference type="SUPFAM" id="SSF103506">
    <property type="entry name" value="Mitochondrial carrier"/>
    <property type="match status" value="1"/>
</dbReference>
<proteinExistence type="inferred from homology"/>
<organism evidence="10 11">
    <name type="scientific">Fasciolopsis buskii</name>
    <dbReference type="NCBI Taxonomy" id="27845"/>
    <lineage>
        <taxon>Eukaryota</taxon>
        <taxon>Metazoa</taxon>
        <taxon>Spiralia</taxon>
        <taxon>Lophotrochozoa</taxon>
        <taxon>Platyhelminthes</taxon>
        <taxon>Trematoda</taxon>
        <taxon>Digenea</taxon>
        <taxon>Plagiorchiida</taxon>
        <taxon>Echinostomata</taxon>
        <taxon>Echinostomatoidea</taxon>
        <taxon>Fasciolidae</taxon>
        <taxon>Fasciolopsis</taxon>
    </lineage>
</organism>
<dbReference type="OrthoDB" id="6268006at2759"/>
<reference evidence="10" key="1">
    <citation type="submission" date="2019-05" db="EMBL/GenBank/DDBJ databases">
        <title>Annotation for the trematode Fasciolopsis buski.</title>
        <authorList>
            <person name="Choi Y.-J."/>
        </authorList>
    </citation>
    <scope>NUCLEOTIDE SEQUENCE</scope>
    <source>
        <strain evidence="10">HT</strain>
        <tissue evidence="10">Whole worm</tissue>
    </source>
</reference>
<comment type="similarity">
    <text evidence="2 9">Belongs to the mitochondrial carrier (TC 2.A.29) family.</text>
</comment>
<evidence type="ECO:0000256" key="2">
    <source>
        <dbReference type="ARBA" id="ARBA00006375"/>
    </source>
</evidence>
<comment type="subcellular location">
    <subcellularLocation>
        <location evidence="1">Membrane</location>
        <topology evidence="1">Multi-pass membrane protein</topology>
    </subcellularLocation>
</comment>
<accession>A0A8E0VL37</accession>
<evidence type="ECO:0000256" key="3">
    <source>
        <dbReference type="ARBA" id="ARBA00022448"/>
    </source>
</evidence>
<dbReference type="Gene3D" id="1.50.40.10">
    <property type="entry name" value="Mitochondrial carrier domain"/>
    <property type="match status" value="1"/>
</dbReference>
<dbReference type="InterPro" id="IPR018108">
    <property type="entry name" value="MCP_transmembrane"/>
</dbReference>
<protein>
    <submittedName>
        <fullName evidence="10">Mitochondrial 2-oxoglutarate/malate carrier protein</fullName>
    </submittedName>
</protein>
<gene>
    <name evidence="10" type="ORF">FBUS_08350</name>
</gene>
<dbReference type="Pfam" id="PF00153">
    <property type="entry name" value="Mito_carr"/>
    <property type="match status" value="1"/>
</dbReference>
<keyword evidence="5" id="KW-0677">Repeat</keyword>
<evidence type="ECO:0000313" key="10">
    <source>
        <dbReference type="EMBL" id="KAA0194218.1"/>
    </source>
</evidence>
<sequence length="183" mass="19758">MKFILGGCAGMSATVCVQPLDLVKNRMQMSGVGASASGYRNSFHALSSIIASEGFFAVYSGLSAGLLRQATYSTCRLGIYTSLFEHFSGPDGQMPNFLTKLGIAMTSGIIGSFVGTPSEVCLIRMTSDGRLVQRVFIHHFCVNKACVDRLFFMDNRHPSAVSPTMSWPFCVCVCVCVCSGYFP</sequence>
<evidence type="ECO:0000256" key="5">
    <source>
        <dbReference type="ARBA" id="ARBA00022737"/>
    </source>
</evidence>
<evidence type="ECO:0000313" key="11">
    <source>
        <dbReference type="Proteomes" id="UP000728185"/>
    </source>
</evidence>
<dbReference type="InterPro" id="IPR050391">
    <property type="entry name" value="Mito_Metabolite_Transporter"/>
</dbReference>
<dbReference type="PROSITE" id="PS50920">
    <property type="entry name" value="SOLCAR"/>
    <property type="match status" value="1"/>
</dbReference>
<dbReference type="EMBL" id="LUCM01004518">
    <property type="protein sequence ID" value="KAA0194218.1"/>
    <property type="molecule type" value="Genomic_DNA"/>
</dbReference>